<feature type="region of interest" description="Disordered" evidence="1">
    <location>
        <begin position="1"/>
        <end position="52"/>
    </location>
</feature>
<gene>
    <name evidence="2" type="ORF">DSL72_005596</name>
</gene>
<feature type="compositionally biased region" description="Basic and acidic residues" evidence="1">
    <location>
        <begin position="18"/>
        <end position="29"/>
    </location>
</feature>
<reference evidence="2" key="1">
    <citation type="submission" date="2020-10" db="EMBL/GenBank/DDBJ databases">
        <title>Genome Sequence of Monilinia vaccinii-corymbosi Sheds Light on Mummy Berry Disease Infection of Blueberry and Mating Type.</title>
        <authorList>
            <person name="Yow A.G."/>
            <person name="Zhang Y."/>
            <person name="Bansal K."/>
            <person name="Eacker S.M."/>
            <person name="Sullivan S."/>
            <person name="Liachko I."/>
            <person name="Cubeta M.A."/>
            <person name="Rollins J.A."/>
            <person name="Ashrafi H."/>
        </authorList>
    </citation>
    <scope>NUCLEOTIDE SEQUENCE</scope>
    <source>
        <strain evidence="2">RL-1</strain>
    </source>
</reference>
<accession>A0A8A3PG67</accession>
<dbReference type="EMBL" id="CP063408">
    <property type="protein sequence ID" value="QSZ34016.1"/>
    <property type="molecule type" value="Genomic_DNA"/>
</dbReference>
<proteinExistence type="predicted"/>
<evidence type="ECO:0000313" key="3">
    <source>
        <dbReference type="Proteomes" id="UP000672032"/>
    </source>
</evidence>
<evidence type="ECO:0000256" key="1">
    <source>
        <dbReference type="SAM" id="MobiDB-lite"/>
    </source>
</evidence>
<dbReference type="Proteomes" id="UP000672032">
    <property type="component" value="Chromosome 4"/>
</dbReference>
<name>A0A8A3PG67_9HELO</name>
<dbReference type="AlphaFoldDB" id="A0A8A3PG67"/>
<keyword evidence="3" id="KW-1185">Reference proteome</keyword>
<protein>
    <submittedName>
        <fullName evidence="2">Uncharacterized protein</fullName>
    </submittedName>
</protein>
<sequence>MSLLKHHPLSSLKAKLSAARDHMKRDEAQSKSTTTSSSTPRHSNEKTPRQALAEAYMVMAMR</sequence>
<organism evidence="2 3">
    <name type="scientific">Monilinia vaccinii-corymbosi</name>
    <dbReference type="NCBI Taxonomy" id="61207"/>
    <lineage>
        <taxon>Eukaryota</taxon>
        <taxon>Fungi</taxon>
        <taxon>Dikarya</taxon>
        <taxon>Ascomycota</taxon>
        <taxon>Pezizomycotina</taxon>
        <taxon>Leotiomycetes</taxon>
        <taxon>Helotiales</taxon>
        <taxon>Sclerotiniaceae</taxon>
        <taxon>Monilinia</taxon>
    </lineage>
</organism>
<evidence type="ECO:0000313" key="2">
    <source>
        <dbReference type="EMBL" id="QSZ34016.1"/>
    </source>
</evidence>